<comment type="caution">
    <text evidence="1">The sequence shown here is derived from an EMBL/GenBank/DDBJ whole genome shotgun (WGS) entry which is preliminary data.</text>
</comment>
<proteinExistence type="predicted"/>
<name>A0A9X1JLS5_9SPHN</name>
<dbReference type="EMBL" id="JAGSPC010000001">
    <property type="protein sequence ID" value="MBV7258068.1"/>
    <property type="molecule type" value="Genomic_DNA"/>
</dbReference>
<gene>
    <name evidence="1" type="ORF">KCG46_00595</name>
</gene>
<protein>
    <submittedName>
        <fullName evidence="1">Uncharacterized protein</fullName>
    </submittedName>
</protein>
<evidence type="ECO:0000313" key="1">
    <source>
        <dbReference type="EMBL" id="MBV7258068.1"/>
    </source>
</evidence>
<organism evidence="1 2">
    <name type="scientific">Erythrobacter crassostreae</name>
    <dbReference type="NCBI Taxonomy" id="2828328"/>
    <lineage>
        <taxon>Bacteria</taxon>
        <taxon>Pseudomonadati</taxon>
        <taxon>Pseudomonadota</taxon>
        <taxon>Alphaproteobacteria</taxon>
        <taxon>Sphingomonadales</taxon>
        <taxon>Erythrobacteraceae</taxon>
        <taxon>Erythrobacter/Porphyrobacter group</taxon>
        <taxon>Erythrobacter</taxon>
    </lineage>
</organism>
<evidence type="ECO:0000313" key="2">
    <source>
        <dbReference type="Proteomes" id="UP001138681"/>
    </source>
</evidence>
<dbReference type="RefSeq" id="WP_218403441.1">
    <property type="nucleotide sequence ID" value="NZ_JAGSPC010000001.1"/>
</dbReference>
<sequence>MLPEADRPSGLRLFAGTTALAIVIHLLHEAAHMLAAMAYGVSGVMSSKHGPLYL</sequence>
<reference evidence="1" key="1">
    <citation type="submission" date="2021-04" db="EMBL/GenBank/DDBJ databases">
        <authorList>
            <person name="Pira H."/>
            <person name="Risdian C."/>
            <person name="Wink J."/>
        </authorList>
    </citation>
    <scope>NUCLEOTIDE SEQUENCE</scope>
    <source>
        <strain evidence="1">WH158</strain>
    </source>
</reference>
<accession>A0A9X1JLS5</accession>
<dbReference type="AlphaFoldDB" id="A0A9X1JLS5"/>
<dbReference type="Proteomes" id="UP001138681">
    <property type="component" value="Unassembled WGS sequence"/>
</dbReference>
<keyword evidence="2" id="KW-1185">Reference proteome</keyword>